<evidence type="ECO:0000313" key="2">
    <source>
        <dbReference type="Proteomes" id="UP000597613"/>
    </source>
</evidence>
<evidence type="ECO:0000313" key="1">
    <source>
        <dbReference type="EMBL" id="MBC3942942.1"/>
    </source>
</evidence>
<accession>A0ABR7AR52</accession>
<dbReference type="EMBL" id="JACONT010000036">
    <property type="protein sequence ID" value="MBC3942942.1"/>
    <property type="molecule type" value="Genomic_DNA"/>
</dbReference>
<comment type="caution">
    <text evidence="1">The sequence shown here is derived from an EMBL/GenBank/DDBJ whole genome shotgun (WGS) entry which is preliminary data.</text>
</comment>
<gene>
    <name evidence="1" type="ORF">H8S47_14795</name>
</gene>
<proteinExistence type="predicted"/>
<reference evidence="1 2" key="1">
    <citation type="submission" date="2020-08" db="EMBL/GenBank/DDBJ databases">
        <title>Putative novel bacterial strains isolated from necrotic wheat leaf tissues caused by Xanthomonas translucens.</title>
        <authorList>
            <person name="Tambong J.T."/>
        </authorList>
    </citation>
    <scope>NUCLEOTIDE SEQUENCE [LARGE SCALE GENOMIC DNA]</scope>
    <source>
        <strain evidence="2">DOAB 1063</strain>
    </source>
</reference>
<protein>
    <submittedName>
        <fullName evidence="1">Uncharacterized protein</fullName>
    </submittedName>
</protein>
<sequence length="89" mass="9562">MHGITALTALATIVILGVISGGCTPMAGATYRLYRSSNDSAPRVHFASFNSIRSGDFNRQNCAMTLGLLTTNLHRADPSSTVRFWCAVE</sequence>
<name>A0ABR7AR52_9SPHN</name>
<keyword evidence="2" id="KW-1185">Reference proteome</keyword>
<dbReference type="RefSeq" id="WP_187504595.1">
    <property type="nucleotide sequence ID" value="NZ_CP162536.1"/>
</dbReference>
<dbReference type="Proteomes" id="UP000597613">
    <property type="component" value="Unassembled WGS sequence"/>
</dbReference>
<organism evidence="1 2">
    <name type="scientific">Sphingomonas albertensis</name>
    <dbReference type="NCBI Taxonomy" id="2762591"/>
    <lineage>
        <taxon>Bacteria</taxon>
        <taxon>Pseudomonadati</taxon>
        <taxon>Pseudomonadota</taxon>
        <taxon>Alphaproteobacteria</taxon>
        <taxon>Sphingomonadales</taxon>
        <taxon>Sphingomonadaceae</taxon>
        <taxon>Sphingomonas</taxon>
    </lineage>
</organism>